<organism evidence="1 2">
    <name type="scientific">Gryllotalpicola koreensis</name>
    <dbReference type="NCBI Taxonomy" id="993086"/>
    <lineage>
        <taxon>Bacteria</taxon>
        <taxon>Bacillati</taxon>
        <taxon>Actinomycetota</taxon>
        <taxon>Actinomycetes</taxon>
        <taxon>Micrococcales</taxon>
        <taxon>Microbacteriaceae</taxon>
        <taxon>Gryllotalpicola</taxon>
    </lineage>
</organism>
<comment type="caution">
    <text evidence="1">The sequence shown here is derived from an EMBL/GenBank/DDBJ whole genome shotgun (WGS) entry which is preliminary data.</text>
</comment>
<dbReference type="Gene3D" id="1.10.4080.10">
    <property type="entry name" value="ADP-ribosylation/Crystallin J1"/>
    <property type="match status" value="1"/>
</dbReference>
<dbReference type="RefSeq" id="WP_344753716.1">
    <property type="nucleotide sequence ID" value="NZ_BAABBW010000003.1"/>
</dbReference>
<evidence type="ECO:0008006" key="3">
    <source>
        <dbReference type="Google" id="ProtNLM"/>
    </source>
</evidence>
<dbReference type="Proteomes" id="UP001501079">
    <property type="component" value="Unassembled WGS sequence"/>
</dbReference>
<dbReference type="EMBL" id="BAABBW010000003">
    <property type="protein sequence ID" value="GAA4174646.1"/>
    <property type="molecule type" value="Genomic_DNA"/>
</dbReference>
<name>A0ABP8A0B7_9MICO</name>
<gene>
    <name evidence="1" type="ORF">GCM10022287_18850</name>
</gene>
<proteinExistence type="predicted"/>
<keyword evidence="2" id="KW-1185">Reference proteome</keyword>
<dbReference type="Pfam" id="PF03747">
    <property type="entry name" value="ADP_ribosyl_GH"/>
    <property type="match status" value="1"/>
</dbReference>
<dbReference type="PANTHER" id="PTHR16222:SF12">
    <property type="entry name" value="ADP-RIBOSYLGLYCOHYDROLASE-RELATED"/>
    <property type="match status" value="1"/>
</dbReference>
<evidence type="ECO:0000313" key="1">
    <source>
        <dbReference type="EMBL" id="GAA4174646.1"/>
    </source>
</evidence>
<dbReference type="InterPro" id="IPR005502">
    <property type="entry name" value="Ribosyl_crysJ1"/>
</dbReference>
<dbReference type="SUPFAM" id="SSF101478">
    <property type="entry name" value="ADP-ribosylglycohydrolase"/>
    <property type="match status" value="1"/>
</dbReference>
<evidence type="ECO:0000313" key="2">
    <source>
        <dbReference type="Proteomes" id="UP001501079"/>
    </source>
</evidence>
<sequence>MSSEHLTPTLRERARGSMAGLAIGDAIGRPVEGLSAAEIQAKHGRVTGYLQWPPAGSDDTEYALLTAKTLLRVGPGATRDDFAHSWVEDVLPQADNFAGGGFSEMAAIDNLRRGIRPPLSGDHIHSWSDGLAMRVAPLGIVSPGDIAAAARLATEDGTVSHSGEGIVAGIAVAAAVAAAMGGADAEESFDAALSAIPADSWTARNLETGRRLVREIAEVDELAVALHDALAVADYYWADLAPEAVGLALSAVLAGKGDFVDSTLFAVNLGRDADTIAAMSGCVAGAISGVDAIPREWLEALRPVEGSCIRSMAGIHPVDTADQLIDLLEGSHS</sequence>
<dbReference type="InterPro" id="IPR050792">
    <property type="entry name" value="ADP-ribosylglycohydrolase"/>
</dbReference>
<dbReference type="InterPro" id="IPR036705">
    <property type="entry name" value="Ribosyl_crysJ1_sf"/>
</dbReference>
<reference evidence="2" key="1">
    <citation type="journal article" date="2019" name="Int. J. Syst. Evol. Microbiol.">
        <title>The Global Catalogue of Microorganisms (GCM) 10K type strain sequencing project: providing services to taxonomists for standard genome sequencing and annotation.</title>
        <authorList>
            <consortium name="The Broad Institute Genomics Platform"/>
            <consortium name="The Broad Institute Genome Sequencing Center for Infectious Disease"/>
            <person name="Wu L."/>
            <person name="Ma J."/>
        </authorList>
    </citation>
    <scope>NUCLEOTIDE SEQUENCE [LARGE SCALE GENOMIC DNA]</scope>
    <source>
        <strain evidence="2">JCM 17591</strain>
    </source>
</reference>
<dbReference type="PANTHER" id="PTHR16222">
    <property type="entry name" value="ADP-RIBOSYLGLYCOHYDROLASE"/>
    <property type="match status" value="1"/>
</dbReference>
<accession>A0ABP8A0B7</accession>
<protein>
    <recommendedName>
        <fullName evidence="3">ADP-ribosylglycohydrolase family protein</fullName>
    </recommendedName>
</protein>